<dbReference type="RefSeq" id="XP_028529244.1">
    <property type="nucleotide sequence ID" value="XM_028672719.1"/>
</dbReference>
<feature type="compositionally biased region" description="Basic residues" evidence="2">
    <location>
        <begin position="160"/>
        <end position="178"/>
    </location>
</feature>
<protein>
    <submittedName>
        <fullName evidence="3">Uncharacterized protein</fullName>
    </submittedName>
</protein>
<sequence length="1523" mass="182422">MKNIKQNISNFKELAKQLEACVQSNSTDIDIIRDIYTKCKKDLISLQKLTLEALEKGNAKLFEELVEVSTEVDKSVKLFENYEKNKKEETSKISHNTNNIKFTNETKEDIKKKHRHSKEKRSSKKKDKKYKNVHEESENEIETEKKYKSSSRKIDDIRKRENKSRKKEYEKRKKKKKEKGKEKEKEKSYDLNEDECVEKDINDKYFFQLGSKDSFNKEVETFYNTRSLSSEAVNDIYDSNERKKKKKKKKKYTNNIETESLLDIGNNYIYDNELNSNKNNYLKHNYQDKTYNLNTEYSLDNPLIIIVHISEIINVLLDVKSVYIYLTLKSLDNKVNIKKSSKKKTVEKFSINVSELFEFPILYSQQLFLSVDIIDSESNAYYYTCLINLNKTILKKTKFFAPTAFLLTEVHENLYSQERNEGNSNIDIFNKNNNFINYYDNIKNVYNKEMDIYNSTKYMSNTSVGLNNYFDNYYKTNQTNNFRFFNNLNDTSNFANFENANNSLMKGSNNIKEEKKNGSHNMEVSNNYSYIIMNIVLKNNEFDYEAEIIKENNINLYKELYSICNKEKIFYENKNKENEKKIEELDKTVMLLELDNENYIEINNKLKEIIDEKKEIIKIIEKIIKKKNNKIEKLLKENKKISETEKLFEENKKENNYLSQEISKLNTTFNEYKIKLKDTSQINNNLNNKINNLLFQLQNAQFKNEKLLSYLLFLLERINHFNYSNIDNPFKFFNIKKFNMNIFKYKLDNYNDLLTKLNHNMINYDKHNSINEYFNFKKCLTNEEKRNLNLEFTDYLPNSCYKKENNSDKDNTLVEYNNDCENNFSENYKYIHRNKLFDKNKNSNETINGEFLIHQYKKYITSKKNKKNNADNDSSKKEKKNVRNYLHELNMDDNKTLSNCQKYNINLNEKSDYKYGEDHSIIKEKEEKRNNIHLNDINNITLVNDEKSNFSETLSSQNIINNITNSTFSFNIKKRDKSKKKDTENKTRQEKIKDIINNNQINNCDKSYDDEFFDENSGNISYSNNDISKNNSNDIFTEMKGRYQKENLHNYKKKKNKHIYNDYSASSSDKYSSNIEQNQSTFEIDNKKDIKENINISDKNSLNVKNKENKKKLNNENYSLYIEDEKNKIKKEKKENDRKNEDNYLNFHSSEYLYDINKKNTNDYLSDYRNFEKKFNYFLKVSRNLKETILSKSDDKYSHLVNIQKKSYFNNLEKIINKCEKKEHNISFLDNYLYKKINSKFISNEEINNHKKLLRNFYLKNLKGLIFKNAFIEIYTNFYFKDNYNQKKYIRKSGHMNIFGDQNNKNIYLNIYIKSTFYNIMYIKGNINENKIDNITIIKKYLKKNDNNNKVTDDNDYIYLKKNEICLLYKLSFKSNYLNNQPLFLNIECLINDNTTIKFKISLPFVHVLFFKPSSLYLNNFIKSYSASKYYYKTYFYNMMSFSNLHEFINVLKLSNSFNIFHFKSYIILYTNYHFDDKKNSILLLLCDLSKNKNNSNGILKLHFVSISDELISFSINLFKQIL</sequence>
<dbReference type="Proteomes" id="UP000220797">
    <property type="component" value="Unassembled WGS sequence"/>
</dbReference>
<feature type="coiled-coil region" evidence="1">
    <location>
        <begin position="1115"/>
        <end position="1142"/>
    </location>
</feature>
<organism evidence="3 4">
    <name type="scientific">Plasmodium gallinaceum</name>
    <dbReference type="NCBI Taxonomy" id="5849"/>
    <lineage>
        <taxon>Eukaryota</taxon>
        <taxon>Sar</taxon>
        <taxon>Alveolata</taxon>
        <taxon>Apicomplexa</taxon>
        <taxon>Aconoidasida</taxon>
        <taxon>Haemosporida</taxon>
        <taxon>Plasmodiidae</taxon>
        <taxon>Plasmodium</taxon>
        <taxon>Plasmodium (Haemamoeba)</taxon>
    </lineage>
</organism>
<accession>A0A1J1GV87</accession>
<feature type="compositionally biased region" description="Basic and acidic residues" evidence="2">
    <location>
        <begin position="179"/>
        <end position="189"/>
    </location>
</feature>
<keyword evidence="4" id="KW-1185">Reference proteome</keyword>
<feature type="compositionally biased region" description="Basic and acidic residues" evidence="2">
    <location>
        <begin position="130"/>
        <end position="159"/>
    </location>
</feature>
<gene>
    <name evidence="3" type="ORF">PGAL8A_00366400</name>
</gene>
<feature type="coiled-coil region" evidence="1">
    <location>
        <begin position="568"/>
        <end position="703"/>
    </location>
</feature>
<evidence type="ECO:0000313" key="3">
    <source>
        <dbReference type="EMBL" id="CRG96439.1"/>
    </source>
</evidence>
<dbReference type="GeneID" id="39732194"/>
<feature type="compositionally biased region" description="Polar residues" evidence="2">
    <location>
        <begin position="93"/>
        <end position="103"/>
    </location>
</feature>
<proteinExistence type="predicted"/>
<feature type="region of interest" description="Disordered" evidence="2">
    <location>
        <begin position="86"/>
        <end position="189"/>
    </location>
</feature>
<evidence type="ECO:0000256" key="2">
    <source>
        <dbReference type="SAM" id="MobiDB-lite"/>
    </source>
</evidence>
<comment type="caution">
    <text evidence="3">The sequence shown here is derived from an EMBL/GenBank/DDBJ whole genome shotgun (WGS) entry which is preliminary data.</text>
</comment>
<dbReference type="EMBL" id="CVMV01000059">
    <property type="protein sequence ID" value="CRG96439.1"/>
    <property type="molecule type" value="Genomic_DNA"/>
</dbReference>
<keyword evidence="1" id="KW-0175">Coiled coil</keyword>
<dbReference type="OMA" id="NIYMNIY"/>
<evidence type="ECO:0000313" key="4">
    <source>
        <dbReference type="Proteomes" id="UP000220797"/>
    </source>
</evidence>
<dbReference type="OrthoDB" id="372814at2759"/>
<name>A0A1J1GV87_PLAGA</name>
<dbReference type="VEuPathDB" id="PlasmoDB:PGAL8A_00366400"/>
<reference evidence="3" key="1">
    <citation type="submission" date="2015-04" db="EMBL/GenBank/DDBJ databases">
        <authorList>
            <consortium name="Pathogen Informatics"/>
        </authorList>
    </citation>
    <scope>NUCLEOTIDE SEQUENCE [LARGE SCALE GENOMIC DNA]</scope>
    <source>
        <strain evidence="3">8A</strain>
    </source>
</reference>
<feature type="compositionally biased region" description="Basic residues" evidence="2">
    <location>
        <begin position="112"/>
        <end position="129"/>
    </location>
</feature>
<evidence type="ECO:0000256" key="1">
    <source>
        <dbReference type="SAM" id="Coils"/>
    </source>
</evidence>